<dbReference type="InterPro" id="IPR052614">
    <property type="entry name" value="CFAP65"/>
</dbReference>
<comment type="caution">
    <text evidence="4">The sequence shown here is derived from an EMBL/GenBank/DDBJ whole genome shotgun (WGS) entry which is preliminary data.</text>
</comment>
<evidence type="ECO:0008006" key="6">
    <source>
        <dbReference type="Google" id="ProtNLM"/>
    </source>
</evidence>
<dbReference type="Gene3D" id="2.60.40.10">
    <property type="entry name" value="Immunoglobulins"/>
    <property type="match status" value="5"/>
</dbReference>
<evidence type="ECO:0000259" key="1">
    <source>
        <dbReference type="Pfam" id="PF24291"/>
    </source>
</evidence>
<proteinExistence type="predicted"/>
<dbReference type="Pfam" id="PF24291">
    <property type="entry name" value="Ig_CFAP65"/>
    <property type="match status" value="1"/>
</dbReference>
<dbReference type="NCBIfam" id="NF012200">
    <property type="entry name" value="choice_anch_D"/>
    <property type="match status" value="1"/>
</dbReference>
<evidence type="ECO:0000313" key="5">
    <source>
        <dbReference type="Proteomes" id="UP000193411"/>
    </source>
</evidence>
<dbReference type="OrthoDB" id="415597at2759"/>
<dbReference type="PANTHER" id="PTHR46127:SF1">
    <property type="entry name" value="CILIA- AND FLAGELLA-ASSOCIATED PROTEIN 65"/>
    <property type="match status" value="1"/>
</dbReference>
<dbReference type="GO" id="GO:0005737">
    <property type="term" value="C:cytoplasm"/>
    <property type="evidence" value="ECO:0007669"/>
    <property type="project" value="UniProtKB-SubCell"/>
</dbReference>
<accession>A0A1Y2HXN9</accession>
<evidence type="ECO:0000259" key="3">
    <source>
        <dbReference type="Pfam" id="PF25249"/>
    </source>
</evidence>
<feature type="domain" description="CFAP65 tenth Ig-like" evidence="1">
    <location>
        <begin position="901"/>
        <end position="1013"/>
    </location>
</feature>
<dbReference type="InterPro" id="IPR013783">
    <property type="entry name" value="Ig-like_fold"/>
</dbReference>
<dbReference type="InterPro" id="IPR056344">
    <property type="entry name" value="Ig_CFAP65-like_9th"/>
</dbReference>
<dbReference type="Pfam" id="PF25249">
    <property type="entry name" value="Ig_CFAP65_7th"/>
    <property type="match status" value="1"/>
</dbReference>
<evidence type="ECO:0000259" key="2">
    <source>
        <dbReference type="Pfam" id="PF24816"/>
    </source>
</evidence>
<dbReference type="InterPro" id="IPR056305">
    <property type="entry name" value="Ig_CFAP65_10th"/>
</dbReference>
<dbReference type="EMBL" id="MCFL01000005">
    <property type="protein sequence ID" value="ORZ39395.1"/>
    <property type="molecule type" value="Genomic_DNA"/>
</dbReference>
<dbReference type="STRING" id="765915.A0A1Y2HXN9"/>
<dbReference type="Pfam" id="PF24816">
    <property type="entry name" value="Ig_CFAP65__9th"/>
    <property type="match status" value="1"/>
</dbReference>
<protein>
    <recommendedName>
        <fullName evidence="6">Abnormal spindle-like microcephaly-associated protein ASH domain-containing protein</fullName>
    </recommendedName>
</protein>
<dbReference type="GO" id="GO:0031514">
    <property type="term" value="C:motile cilium"/>
    <property type="evidence" value="ECO:0007669"/>
    <property type="project" value="UniProtKB-SubCell"/>
</dbReference>
<organism evidence="4 5">
    <name type="scientific">Catenaria anguillulae PL171</name>
    <dbReference type="NCBI Taxonomy" id="765915"/>
    <lineage>
        <taxon>Eukaryota</taxon>
        <taxon>Fungi</taxon>
        <taxon>Fungi incertae sedis</taxon>
        <taxon>Blastocladiomycota</taxon>
        <taxon>Blastocladiomycetes</taxon>
        <taxon>Blastocladiales</taxon>
        <taxon>Catenariaceae</taxon>
        <taxon>Catenaria</taxon>
    </lineage>
</organism>
<keyword evidence="5" id="KW-1185">Reference proteome</keyword>
<feature type="domain" description="CFAP65-like ninth Ig-like" evidence="2">
    <location>
        <begin position="740"/>
        <end position="883"/>
    </location>
</feature>
<name>A0A1Y2HXN9_9FUNG</name>
<dbReference type="PANTHER" id="PTHR46127">
    <property type="entry name" value="CILIA- AND FLAGELLA-ASSOCIATED PROTEIN 65"/>
    <property type="match status" value="1"/>
</dbReference>
<sequence>MVRTSFTLRPLLASTSSSSTSSLPITLSATSGTLEPMGGTMDIQATFHPPSPAHASRPLAARVPGMLTPIRLTFTATVPLVSVSLSPSAVAFGDVLIGSEPVNRVVHLENTSQVPAIVQLDGITKMSPVFSMVVADKEKAAQAGALVGVLTVEPRASVAVTVRFEPMAAGVYHREVRGKVENGEEFVLDLVGTGYTETQRPPSLELRHLEQYRHRRGIGLGLHGPEQVEHLIKLGTLTVAPSTGLLSWTSPTDMPSDDVLATLQSTPFASLDLASIDFGACTRYRYIEPRTLTLTNHSHTKVICTWLTSTASPAFLIEPAAAELAPKSTHVFRVSYRPEMDDAVDSAGYVCVVTPKTMRSFRLVGEDAAVTPSSMLQVGLVGNTLSPQIAMTKVEIASGATGTRIVLPAAVPNGPSVGRTFKVANVGDCPAHFSFTFPGTAAVAGLDAGQASAWKVVPMSGVVPVNGTVLVRAEFDLCAFTPDSTLPTKSSSGQITQPIVCMLNGTLSTSHALTLATQLAQPSLTGTLRNTSSVPVQFTWRMPANASGLLTIDPPAGVIQAHADQAFVVTYTPNDPGKVLVHAHVAYAAQAPTDAAYAGSERRLPVAIAGTCVGGALSAANAEVHLPPVLVNSAYITGSSEIVVVNPTQCTVAFHARIVQAVGFARNGRDPVEYALPQCAEDMYVVTTQDRVPPNSRRPVLVHLVLREQKEYLFKVQLALDPKAENWVDLCNVVATGVFPRLKVTGVASNVMGSYDLHQSCNIDAINAALQQGASKRVLAVTFPPRLVGSQDTTVDWVMQNTGPAPLQWSITTPRNPAAATAAVGSTNDQATSSGPESKCFTISHRSGSLAPGATQKLTLACKHMHAGTLEQAVQLQVKGGPECDGVIPLLFTSTTISPRHPHLFHAGNVQDFGPVPVDALEPVQRDMVVHNLGDAPLWFAVDTSALEEATAGNAGFAVFTCGRVNGNIPAGDKVVVPVTFHPIEAKAYAATLALTMVGGGAPIHVQLRGMGMPAQCVMAPTSLAQAAGLTKKCTALERASKVCLDFAEVVVKGLPMNAVCTRVVTLKNVGSAPTNYFGAGAGVSVHMFECLSGESMSALQNEVANHRAQHRSNLGSAGSDGGALVRTKSGGSAPGSASLGKYSSALPAIGTGAGTGVSCKISKCELTVHVETILDSTRSMYAPRPRHPYICAPLDSTDALDVGANNNKNGKADAIAHVMRASLDQVMAAVERDGTLDWIHGHVDWHMPPRPTMDGQQGGCPQTVGQDVLEGVLFGVLDELRRSG</sequence>
<dbReference type="Proteomes" id="UP000193411">
    <property type="component" value="Unassembled WGS sequence"/>
</dbReference>
<evidence type="ECO:0000313" key="4">
    <source>
        <dbReference type="EMBL" id="ORZ39395.1"/>
    </source>
</evidence>
<feature type="domain" description="CFAP65 seventh Ig-like" evidence="3">
    <location>
        <begin position="527"/>
        <end position="576"/>
    </location>
</feature>
<reference evidence="4 5" key="1">
    <citation type="submission" date="2016-07" db="EMBL/GenBank/DDBJ databases">
        <title>Pervasive Adenine N6-methylation of Active Genes in Fungi.</title>
        <authorList>
            <consortium name="DOE Joint Genome Institute"/>
            <person name="Mondo S.J."/>
            <person name="Dannebaum R.O."/>
            <person name="Kuo R.C."/>
            <person name="Labutti K."/>
            <person name="Haridas S."/>
            <person name="Kuo A."/>
            <person name="Salamov A."/>
            <person name="Ahrendt S.R."/>
            <person name="Lipzen A."/>
            <person name="Sullivan W."/>
            <person name="Andreopoulos W.B."/>
            <person name="Clum A."/>
            <person name="Lindquist E."/>
            <person name="Daum C."/>
            <person name="Ramamoorthy G.K."/>
            <person name="Gryganskyi A."/>
            <person name="Culley D."/>
            <person name="Magnuson J.K."/>
            <person name="James T.Y."/>
            <person name="O'Malley M.A."/>
            <person name="Stajich J.E."/>
            <person name="Spatafora J.W."/>
            <person name="Visel A."/>
            <person name="Grigoriev I.V."/>
        </authorList>
    </citation>
    <scope>NUCLEOTIDE SEQUENCE [LARGE SCALE GENOMIC DNA]</scope>
    <source>
        <strain evidence="4 5">PL171</strain>
    </source>
</reference>
<dbReference type="InterPro" id="IPR057470">
    <property type="entry name" value="Ig_CFAP65_7th"/>
</dbReference>
<gene>
    <name evidence="4" type="ORF">BCR44DRAFT_1426454</name>
</gene>